<dbReference type="CDD" id="cd15831">
    <property type="entry name" value="BTAD"/>
    <property type="match status" value="1"/>
</dbReference>
<evidence type="ECO:0000256" key="1">
    <source>
        <dbReference type="ARBA" id="ARBA00005820"/>
    </source>
</evidence>
<evidence type="ECO:0000256" key="5">
    <source>
        <dbReference type="PROSITE-ProRule" id="PRU01091"/>
    </source>
</evidence>
<comment type="caution">
    <text evidence="7">The sequence shown here is derived from an EMBL/GenBank/DDBJ whole genome shotgun (WGS) entry which is preliminary data.</text>
</comment>
<dbReference type="SMART" id="SM01043">
    <property type="entry name" value="BTAD"/>
    <property type="match status" value="1"/>
</dbReference>
<keyword evidence="3 5" id="KW-0238">DNA-binding</keyword>
<feature type="DNA-binding region" description="OmpR/PhoB-type" evidence="5">
    <location>
        <begin position="1"/>
        <end position="94"/>
    </location>
</feature>
<dbReference type="InterPro" id="IPR011990">
    <property type="entry name" value="TPR-like_helical_dom_sf"/>
</dbReference>
<dbReference type="RefSeq" id="WP_208470483.1">
    <property type="nucleotide sequence ID" value="NZ_JAGFNS010000020.1"/>
</dbReference>
<feature type="domain" description="OmpR/PhoB-type" evidence="6">
    <location>
        <begin position="1"/>
        <end position="94"/>
    </location>
</feature>
<evidence type="ECO:0000313" key="8">
    <source>
        <dbReference type="Proteomes" id="UP000679690"/>
    </source>
</evidence>
<dbReference type="SUPFAM" id="SSF48452">
    <property type="entry name" value="TPR-like"/>
    <property type="match status" value="1"/>
</dbReference>
<protein>
    <submittedName>
        <fullName evidence="7">AfsR/SARP family transcriptional regulator</fullName>
    </submittedName>
</protein>
<evidence type="ECO:0000259" key="6">
    <source>
        <dbReference type="PROSITE" id="PS51755"/>
    </source>
</evidence>
<organism evidence="7 8">
    <name type="scientific">Actinoplanes flavus</name>
    <dbReference type="NCBI Taxonomy" id="2820290"/>
    <lineage>
        <taxon>Bacteria</taxon>
        <taxon>Bacillati</taxon>
        <taxon>Actinomycetota</taxon>
        <taxon>Actinomycetes</taxon>
        <taxon>Micromonosporales</taxon>
        <taxon>Micromonosporaceae</taxon>
        <taxon>Actinoplanes</taxon>
    </lineage>
</organism>
<dbReference type="SUPFAM" id="SSF46894">
    <property type="entry name" value="C-terminal effector domain of the bipartite response regulators"/>
    <property type="match status" value="1"/>
</dbReference>
<dbReference type="PANTHER" id="PTHR35807:SF1">
    <property type="entry name" value="TRANSCRIPTIONAL REGULATOR REDD"/>
    <property type="match status" value="1"/>
</dbReference>
<dbReference type="Gene3D" id="1.25.40.10">
    <property type="entry name" value="Tetratricopeptide repeat domain"/>
    <property type="match status" value="1"/>
</dbReference>
<evidence type="ECO:0000256" key="3">
    <source>
        <dbReference type="ARBA" id="ARBA00023125"/>
    </source>
</evidence>
<dbReference type="InterPro" id="IPR051677">
    <property type="entry name" value="AfsR-DnrI-RedD_regulator"/>
</dbReference>
<keyword evidence="8" id="KW-1185">Reference proteome</keyword>
<keyword evidence="4" id="KW-0804">Transcription</keyword>
<keyword evidence="2" id="KW-0805">Transcription regulation</keyword>
<dbReference type="InterPro" id="IPR005158">
    <property type="entry name" value="BTAD"/>
</dbReference>
<dbReference type="Pfam" id="PF00486">
    <property type="entry name" value="Trans_reg_C"/>
    <property type="match status" value="1"/>
</dbReference>
<evidence type="ECO:0000256" key="2">
    <source>
        <dbReference type="ARBA" id="ARBA00023015"/>
    </source>
</evidence>
<dbReference type="PROSITE" id="PS51755">
    <property type="entry name" value="OMPR_PHOB"/>
    <property type="match status" value="1"/>
</dbReference>
<dbReference type="Proteomes" id="UP000679690">
    <property type="component" value="Unassembled WGS sequence"/>
</dbReference>
<dbReference type="PANTHER" id="PTHR35807">
    <property type="entry name" value="TRANSCRIPTIONAL REGULATOR REDD-RELATED"/>
    <property type="match status" value="1"/>
</dbReference>
<dbReference type="CDD" id="cd00383">
    <property type="entry name" value="trans_reg_C"/>
    <property type="match status" value="1"/>
</dbReference>
<comment type="similarity">
    <text evidence="1">Belongs to the AfsR/DnrI/RedD regulatory family.</text>
</comment>
<dbReference type="InterPro" id="IPR036388">
    <property type="entry name" value="WH-like_DNA-bd_sf"/>
</dbReference>
<dbReference type="Gene3D" id="1.10.10.10">
    <property type="entry name" value="Winged helix-like DNA-binding domain superfamily/Winged helix DNA-binding domain"/>
    <property type="match status" value="1"/>
</dbReference>
<gene>
    <name evidence="7" type="ORF">J5X75_27920</name>
</gene>
<dbReference type="EMBL" id="JAGFNS010000020">
    <property type="protein sequence ID" value="MBO3741342.1"/>
    <property type="molecule type" value="Genomic_DNA"/>
</dbReference>
<dbReference type="Pfam" id="PF03704">
    <property type="entry name" value="BTAD"/>
    <property type="match status" value="1"/>
</dbReference>
<dbReference type="SMART" id="SM00862">
    <property type="entry name" value="Trans_reg_C"/>
    <property type="match status" value="1"/>
</dbReference>
<name>A0ABS3URE7_9ACTN</name>
<dbReference type="InterPro" id="IPR001867">
    <property type="entry name" value="OmpR/PhoB-type_DNA-bd"/>
</dbReference>
<evidence type="ECO:0000313" key="7">
    <source>
        <dbReference type="EMBL" id="MBO3741342.1"/>
    </source>
</evidence>
<accession>A0ABS3URE7</accession>
<proteinExistence type="inferred from homology"/>
<reference evidence="7 8" key="1">
    <citation type="submission" date="2021-03" db="EMBL/GenBank/DDBJ databases">
        <title>Actinoplanes flavus sp. nov., a novel actinomycete isolated from Coconut Palm rhizosphere soil.</title>
        <authorList>
            <person name="Luo X."/>
        </authorList>
    </citation>
    <scope>NUCLEOTIDE SEQUENCE [LARGE SCALE GENOMIC DNA]</scope>
    <source>
        <strain evidence="7 8">NEAU-H7</strain>
    </source>
</reference>
<evidence type="ECO:0000256" key="4">
    <source>
        <dbReference type="ARBA" id="ARBA00023163"/>
    </source>
</evidence>
<dbReference type="InterPro" id="IPR016032">
    <property type="entry name" value="Sig_transdc_resp-reg_C-effctor"/>
</dbReference>
<sequence>MRYEILGRVSITVDNKKVSAGTNKMEVLLRTLLIRNGQVVSTDQLIQELWGDNPPARAVAALHVYVSQLRKLLKKLARSNDVITTRAPGYVLDLGNDHLDLNELVALFEQGRQRLGAGDFAAAADILGRTLDLFQEPIQASSYDGPIMREFADWAEELRVECVELLACALLGSDQANAAVRLLHSLTTEYPLRENLYAFLMEALSQAGRRADALQVYRTARSRIRDELGLEPCRFLQETQEFILKDRHDELTLRRASAAASSGTATPAGQHPHWIPHHCVM</sequence>